<dbReference type="PROSITE" id="PS51257">
    <property type="entry name" value="PROKAR_LIPOPROTEIN"/>
    <property type="match status" value="1"/>
</dbReference>
<name>A0A645DK38_9ZZZZ</name>
<evidence type="ECO:0000313" key="1">
    <source>
        <dbReference type="EMBL" id="MPM89637.1"/>
    </source>
</evidence>
<dbReference type="AlphaFoldDB" id="A0A645DK38"/>
<accession>A0A645DK38</accession>
<sequence length="272" mass="31253">MKYTKTMRTKNITFGLIFLLSTLLCSCSTGIDSASEVDYSISNIDYKVTYYSDDIAINTINISTTYVLDLKFFFDENKEGLVGYNDISFEYASEQYAIVSFPDKDAKNHLRYFITGKVVQDNSLIRIRTASGYSEDLYINIIDNIIDTQVLTYGNNGLNIEGINSVKSVADLSDMIANYPGITSYINNIGQYDESYFNRYFIAMFDFYYNISDLFHSYKYSFIDGEKLYFDFKVSSVADSSFELKKTFFAIQVEKAYESNELIVYKPNTNVQ</sequence>
<comment type="caution">
    <text evidence="1">The sequence shown here is derived from an EMBL/GenBank/DDBJ whole genome shotgun (WGS) entry which is preliminary data.</text>
</comment>
<dbReference type="EMBL" id="VSSQ01037040">
    <property type="protein sequence ID" value="MPM89637.1"/>
    <property type="molecule type" value="Genomic_DNA"/>
</dbReference>
<proteinExistence type="predicted"/>
<reference evidence="1" key="1">
    <citation type="submission" date="2019-08" db="EMBL/GenBank/DDBJ databases">
        <authorList>
            <person name="Kucharzyk K."/>
            <person name="Murdoch R.W."/>
            <person name="Higgins S."/>
            <person name="Loffler F."/>
        </authorList>
    </citation>
    <scope>NUCLEOTIDE SEQUENCE</scope>
</reference>
<gene>
    <name evidence="1" type="ORF">SDC9_136749</name>
</gene>
<organism evidence="1">
    <name type="scientific">bioreactor metagenome</name>
    <dbReference type="NCBI Taxonomy" id="1076179"/>
    <lineage>
        <taxon>unclassified sequences</taxon>
        <taxon>metagenomes</taxon>
        <taxon>ecological metagenomes</taxon>
    </lineage>
</organism>
<protein>
    <submittedName>
        <fullName evidence="1">Uncharacterized protein</fullName>
    </submittedName>
</protein>